<evidence type="ECO:0000313" key="2">
    <source>
        <dbReference type="EMBL" id="DAF91111.1"/>
    </source>
</evidence>
<accession>A0A8S5U9F6</accession>
<dbReference type="Pfam" id="PF23343">
    <property type="entry name" value="REP_ORF2-G2P"/>
    <property type="match status" value="1"/>
</dbReference>
<reference evidence="2" key="1">
    <citation type="journal article" date="2021" name="Proc. Natl. Acad. Sci. U.S.A.">
        <title>A Catalog of Tens of Thousands of Viruses from Human Metagenomes Reveals Hidden Associations with Chronic Diseases.</title>
        <authorList>
            <person name="Tisza M.J."/>
            <person name="Buck C.B."/>
        </authorList>
    </citation>
    <scope>NUCLEOTIDE SEQUENCE</scope>
    <source>
        <strain evidence="2">CtKNZ79</strain>
    </source>
</reference>
<proteinExistence type="predicted"/>
<evidence type="ECO:0000259" key="1">
    <source>
        <dbReference type="Pfam" id="PF23343"/>
    </source>
</evidence>
<organism evidence="2">
    <name type="scientific">Siphoviridae sp. ctKNZ79</name>
    <dbReference type="NCBI Taxonomy" id="2825440"/>
    <lineage>
        <taxon>Viruses</taxon>
        <taxon>Duplodnaviria</taxon>
        <taxon>Heunggongvirae</taxon>
        <taxon>Uroviricota</taxon>
        <taxon>Caudoviricetes</taxon>
    </lineage>
</organism>
<dbReference type="EMBL" id="BK016045">
    <property type="protein sequence ID" value="DAF91111.1"/>
    <property type="molecule type" value="Genomic_DNA"/>
</dbReference>
<name>A0A8S5U9F6_9CAUD</name>
<protein>
    <recommendedName>
        <fullName evidence="1">Replication-associated protein ORF2/G2P domain-containing protein</fullName>
    </recommendedName>
</protein>
<feature type="domain" description="Replication-associated protein ORF2/G2P" evidence="1">
    <location>
        <begin position="72"/>
        <end position="169"/>
    </location>
</feature>
<dbReference type="InterPro" id="IPR056906">
    <property type="entry name" value="ORF2/G2P_dom"/>
</dbReference>
<sequence length="263" mass="31079">MIGKTIYRLKYYRCGEYLDAYCYPVVPCAKPVQGKRTKKRVSREVQTKLNQRHARERLTRIVNTNFSWEDLSMTLTYRENPGSEEEAVKELQKYIRKLRAQYKKAGIELKYVWQMEKSKKGRYHVHMILSGGIDRDKLEKLWGNGYANSKRLQFDQNGVAALVGYITKSHHNPDEERITYKAWNGSRNLIDPEPEISDTKVRSRKKALELADGEFNAWNEIFPEYEIADINQFHSDEYGSVYLFARLYRRDGKRIPPKRRAKK</sequence>